<dbReference type="OrthoDB" id="10040207at2759"/>
<evidence type="ECO:0000256" key="1">
    <source>
        <dbReference type="SAM" id="MobiDB-lite"/>
    </source>
</evidence>
<sequence length="655" mass="74448">FVCYKEPVAACCLRPLGQCTFTLKEDSFSPPSPLHLLLPRPISAMEVDQLSAGDPFQHYRQTEGHSILRPTFQSSEQITPAQFDRPTVSAARYGQYLETAPKVPRTPWGVEREYGGAGIMNLPDTFRARIEPPVLMGKGHRHFGFGGYVLPSDVVIDQYYDLTQLKKSQLRATDQLIPSSAELALNQKQIRAPFPTEHPYFSHISKFAVFPDFISASDPHTGTRAGQLLPINPDMPAKSYDVIVAKKIKGFPYRFETQEIPITPKGLAWPGQEGFTQHPKTEKDRKAPIYPTPPKLIAPNKSEPILEHAVSERTAKILKNIDKSHWLSSYKRDFTGSGPMNPLQLDDYHEKAIAQVTGKYTYFSELKEQSHPAFLPNPPLRPMKKKESSKVSTDDAIGYQSPSVPVHEAKSPTPICETDSKPDDEVKICREEKPISWQNRRCQTAISSASCPEYDIRLLRYKVQQMKNSEKPSAFNQHQKERVMDCWATPVINMDQACKITDSENAQPLWKRRKSVQHDISYVDLPQSKLAGFTTKQNQISLSKPPSPNRIEINDPECGREFNFASGDMQPIHTSYASENKEMPQLERCNMLICDNPRLQVSQLKFPYAFNKTEIHKRLHEEVPEKTLDYRDNIYSGRRHTFFGLNSSYFHNGTL</sequence>
<feature type="region of interest" description="Disordered" evidence="1">
    <location>
        <begin position="266"/>
        <end position="298"/>
    </location>
</feature>
<feature type="region of interest" description="Disordered" evidence="1">
    <location>
        <begin position="395"/>
        <end position="421"/>
    </location>
</feature>
<proteinExistence type="predicted"/>
<keyword evidence="3" id="KW-1185">Reference proteome</keyword>
<dbReference type="Proteomes" id="UP000287033">
    <property type="component" value="Unassembled WGS sequence"/>
</dbReference>
<accession>A0A401S470</accession>
<gene>
    <name evidence="2" type="ORF">chiPu_0003567</name>
</gene>
<evidence type="ECO:0000313" key="3">
    <source>
        <dbReference type="Proteomes" id="UP000287033"/>
    </source>
</evidence>
<dbReference type="AlphaFoldDB" id="A0A401S470"/>
<dbReference type="PANTHER" id="PTHR31393:SF2">
    <property type="entry name" value="CHROMOSOME 7 OPEN READING FRAME 31"/>
    <property type="match status" value="1"/>
</dbReference>
<organism evidence="2 3">
    <name type="scientific">Chiloscyllium punctatum</name>
    <name type="common">Brownbanded bambooshark</name>
    <name type="synonym">Hemiscyllium punctatum</name>
    <dbReference type="NCBI Taxonomy" id="137246"/>
    <lineage>
        <taxon>Eukaryota</taxon>
        <taxon>Metazoa</taxon>
        <taxon>Chordata</taxon>
        <taxon>Craniata</taxon>
        <taxon>Vertebrata</taxon>
        <taxon>Chondrichthyes</taxon>
        <taxon>Elasmobranchii</taxon>
        <taxon>Galeomorphii</taxon>
        <taxon>Galeoidea</taxon>
        <taxon>Orectolobiformes</taxon>
        <taxon>Hemiscylliidae</taxon>
        <taxon>Chiloscyllium</taxon>
    </lineage>
</organism>
<dbReference type="EMBL" id="BEZZ01000077">
    <property type="protein sequence ID" value="GCC25162.1"/>
    <property type="molecule type" value="Genomic_DNA"/>
</dbReference>
<dbReference type="InterPro" id="IPR027886">
    <property type="entry name" value="SPMIP4"/>
</dbReference>
<dbReference type="PANTHER" id="PTHR31393">
    <property type="entry name" value="C5ORF31"/>
    <property type="match status" value="1"/>
</dbReference>
<dbReference type="OMA" id="DFPKCVE"/>
<feature type="non-terminal residue" evidence="2">
    <location>
        <position position="1"/>
    </location>
</feature>
<name>A0A401S470_CHIPU</name>
<comment type="caution">
    <text evidence="2">The sequence shown here is derived from an EMBL/GenBank/DDBJ whole genome shotgun (WGS) entry which is preliminary data.</text>
</comment>
<dbReference type="Pfam" id="PF15093">
    <property type="entry name" value="SPMIP4-like"/>
    <property type="match status" value="1"/>
</dbReference>
<evidence type="ECO:0000313" key="2">
    <source>
        <dbReference type="EMBL" id="GCC25162.1"/>
    </source>
</evidence>
<reference evidence="2 3" key="1">
    <citation type="journal article" date="2018" name="Nat. Ecol. Evol.">
        <title>Shark genomes provide insights into elasmobranch evolution and the origin of vertebrates.</title>
        <authorList>
            <person name="Hara Y"/>
            <person name="Yamaguchi K"/>
            <person name="Onimaru K"/>
            <person name="Kadota M"/>
            <person name="Koyanagi M"/>
            <person name="Keeley SD"/>
            <person name="Tatsumi K"/>
            <person name="Tanaka K"/>
            <person name="Motone F"/>
            <person name="Kageyama Y"/>
            <person name="Nozu R"/>
            <person name="Adachi N"/>
            <person name="Nishimura O"/>
            <person name="Nakagawa R"/>
            <person name="Tanegashima C"/>
            <person name="Kiyatake I"/>
            <person name="Matsumoto R"/>
            <person name="Murakumo K"/>
            <person name="Nishida K"/>
            <person name="Terakita A"/>
            <person name="Kuratani S"/>
            <person name="Sato K"/>
            <person name="Hyodo S Kuraku.S."/>
        </authorList>
    </citation>
    <scope>NUCLEOTIDE SEQUENCE [LARGE SCALE GENOMIC DNA]</scope>
</reference>
<dbReference type="STRING" id="137246.A0A401S470"/>
<dbReference type="GO" id="GO:0005813">
    <property type="term" value="C:centrosome"/>
    <property type="evidence" value="ECO:0007669"/>
    <property type="project" value="TreeGrafter"/>
</dbReference>
<protein>
    <submittedName>
        <fullName evidence="2">Uncharacterized protein</fullName>
    </submittedName>
</protein>